<keyword evidence="3" id="KW-1185">Reference proteome</keyword>
<dbReference type="Proteomes" id="UP001623008">
    <property type="component" value="Unassembled WGS sequence"/>
</dbReference>
<name>A0ABW8R041_9PSED</name>
<comment type="caution">
    <text evidence="2">The sequence shown here is derived from an EMBL/GenBank/DDBJ whole genome shotgun (WGS) entry which is preliminary data.</text>
</comment>
<protein>
    <submittedName>
        <fullName evidence="2">DUF1120 domain-containing protein</fullName>
    </submittedName>
</protein>
<dbReference type="RefSeq" id="WP_406597817.1">
    <property type="nucleotide sequence ID" value="NZ_JBJHQF010000018.1"/>
</dbReference>
<evidence type="ECO:0000256" key="1">
    <source>
        <dbReference type="SAM" id="SignalP"/>
    </source>
</evidence>
<sequence length="208" mass="21919">MKAFFPGCTAALLLAVAPIVQAASSTDLTVKGIITPSACSPSMSNGGSLDFGKISSSDLRNDWPTYLPRQTLQMTVTCEGATMMALEAKDNREGTEYGGDDFYKFGLGLINGTEKLGYLNISSMNRIADGVAVDGIVSWDGGLTWGREAEMVDNGLYSLAPTGTLTPVPVTVFTTDLSVLAAIAPAQNLTLDNEVSMDGSVTITVRYL</sequence>
<keyword evidence="1" id="KW-0732">Signal</keyword>
<evidence type="ECO:0000313" key="2">
    <source>
        <dbReference type="EMBL" id="MFK9005111.1"/>
    </source>
</evidence>
<organism evidence="2 3">
    <name type="scientific">Pseudomonas pergaminensis</name>
    <dbReference type="NCBI Taxonomy" id="2853159"/>
    <lineage>
        <taxon>Bacteria</taxon>
        <taxon>Pseudomonadati</taxon>
        <taxon>Pseudomonadota</taxon>
        <taxon>Gammaproteobacteria</taxon>
        <taxon>Pseudomonadales</taxon>
        <taxon>Pseudomonadaceae</taxon>
        <taxon>Pseudomonas</taxon>
    </lineage>
</organism>
<feature type="chain" id="PRO_5046914125" evidence="1">
    <location>
        <begin position="23"/>
        <end position="208"/>
    </location>
</feature>
<feature type="signal peptide" evidence="1">
    <location>
        <begin position="1"/>
        <end position="22"/>
    </location>
</feature>
<accession>A0ABW8R041</accession>
<dbReference type="InterPro" id="IPR010546">
    <property type="entry name" value="DUF1120"/>
</dbReference>
<reference evidence="2 3" key="1">
    <citation type="submission" date="2024-11" db="EMBL/GenBank/DDBJ databases">
        <authorList>
            <person name="Lucas J.A."/>
        </authorList>
    </citation>
    <scope>NUCLEOTIDE SEQUENCE [LARGE SCALE GENOMIC DNA]</scope>
    <source>
        <strain evidence="2 3">Z 7.15</strain>
    </source>
</reference>
<dbReference type="Pfam" id="PF06551">
    <property type="entry name" value="DUF1120"/>
    <property type="match status" value="1"/>
</dbReference>
<proteinExistence type="predicted"/>
<gene>
    <name evidence="2" type="ORF">ACJEBJ_13335</name>
</gene>
<dbReference type="EMBL" id="JBJHQF010000018">
    <property type="protein sequence ID" value="MFK9005111.1"/>
    <property type="molecule type" value="Genomic_DNA"/>
</dbReference>
<evidence type="ECO:0000313" key="3">
    <source>
        <dbReference type="Proteomes" id="UP001623008"/>
    </source>
</evidence>